<dbReference type="RefSeq" id="WP_133585142.1">
    <property type="nucleotide sequence ID" value="NZ_SNYV01000015.1"/>
</dbReference>
<dbReference type="PROSITE" id="PS51257">
    <property type="entry name" value="PROKAR_LIPOPROTEIN"/>
    <property type="match status" value="1"/>
</dbReference>
<evidence type="ECO:0000259" key="6">
    <source>
        <dbReference type="Pfam" id="PF07980"/>
    </source>
</evidence>
<dbReference type="Pfam" id="PF14322">
    <property type="entry name" value="SusD-like_3"/>
    <property type="match status" value="1"/>
</dbReference>
<dbReference type="Pfam" id="PF07980">
    <property type="entry name" value="SusD_RagB"/>
    <property type="match status" value="1"/>
</dbReference>
<evidence type="ECO:0000256" key="1">
    <source>
        <dbReference type="ARBA" id="ARBA00004442"/>
    </source>
</evidence>
<dbReference type="EMBL" id="SNYV01000015">
    <property type="protein sequence ID" value="TDQ76314.1"/>
    <property type="molecule type" value="Genomic_DNA"/>
</dbReference>
<dbReference type="GO" id="GO:0009279">
    <property type="term" value="C:cell outer membrane"/>
    <property type="evidence" value="ECO:0007669"/>
    <property type="project" value="UniProtKB-SubCell"/>
</dbReference>
<dbReference type="InterPro" id="IPR012944">
    <property type="entry name" value="SusD_RagB_dom"/>
</dbReference>
<evidence type="ECO:0000313" key="8">
    <source>
        <dbReference type="EMBL" id="TDQ76314.1"/>
    </source>
</evidence>
<evidence type="ECO:0000256" key="3">
    <source>
        <dbReference type="ARBA" id="ARBA00022729"/>
    </source>
</evidence>
<protein>
    <submittedName>
        <fullName evidence="8">Putative outer membrane starch-binding protein</fullName>
    </submittedName>
</protein>
<dbReference type="Gene3D" id="1.25.40.390">
    <property type="match status" value="1"/>
</dbReference>
<evidence type="ECO:0000256" key="5">
    <source>
        <dbReference type="ARBA" id="ARBA00023237"/>
    </source>
</evidence>
<proteinExistence type="inferred from homology"/>
<evidence type="ECO:0000259" key="7">
    <source>
        <dbReference type="Pfam" id="PF14322"/>
    </source>
</evidence>
<evidence type="ECO:0000313" key="9">
    <source>
        <dbReference type="Proteomes" id="UP000295292"/>
    </source>
</evidence>
<accession>A0A4V3DDF6</accession>
<organism evidence="8 9">
    <name type="scientific">Sphingobacterium yanglingense</name>
    <dbReference type="NCBI Taxonomy" id="1437280"/>
    <lineage>
        <taxon>Bacteria</taxon>
        <taxon>Pseudomonadati</taxon>
        <taxon>Bacteroidota</taxon>
        <taxon>Sphingobacteriia</taxon>
        <taxon>Sphingobacteriales</taxon>
        <taxon>Sphingobacteriaceae</taxon>
        <taxon>Sphingobacterium</taxon>
    </lineage>
</organism>
<gene>
    <name evidence="8" type="ORF">CLV99_2901</name>
</gene>
<feature type="domain" description="SusD-like N-terminal" evidence="7">
    <location>
        <begin position="61"/>
        <end position="221"/>
    </location>
</feature>
<dbReference type="AlphaFoldDB" id="A0A4V3DDF6"/>
<name>A0A4V3DDF6_9SPHI</name>
<dbReference type="InterPro" id="IPR011990">
    <property type="entry name" value="TPR-like_helical_dom_sf"/>
</dbReference>
<keyword evidence="3" id="KW-0732">Signal</keyword>
<keyword evidence="4" id="KW-0472">Membrane</keyword>
<comment type="similarity">
    <text evidence="2">Belongs to the SusD family.</text>
</comment>
<dbReference type="Proteomes" id="UP000295292">
    <property type="component" value="Unassembled WGS sequence"/>
</dbReference>
<comment type="subcellular location">
    <subcellularLocation>
        <location evidence="1">Cell outer membrane</location>
    </subcellularLocation>
</comment>
<dbReference type="OrthoDB" id="5694214at2"/>
<evidence type="ECO:0000256" key="4">
    <source>
        <dbReference type="ARBA" id="ARBA00023136"/>
    </source>
</evidence>
<dbReference type="InterPro" id="IPR033985">
    <property type="entry name" value="SusD-like_N"/>
</dbReference>
<feature type="domain" description="RagB/SusD" evidence="6">
    <location>
        <begin position="264"/>
        <end position="546"/>
    </location>
</feature>
<evidence type="ECO:0000256" key="2">
    <source>
        <dbReference type="ARBA" id="ARBA00006275"/>
    </source>
</evidence>
<dbReference type="SUPFAM" id="SSF48452">
    <property type="entry name" value="TPR-like"/>
    <property type="match status" value="1"/>
</dbReference>
<keyword evidence="5" id="KW-0998">Cell outer membrane</keyword>
<comment type="caution">
    <text evidence="8">The sequence shown here is derived from an EMBL/GenBank/DDBJ whole genome shotgun (WGS) entry which is preliminary data.</text>
</comment>
<reference evidence="8 9" key="1">
    <citation type="submission" date="2019-03" db="EMBL/GenBank/DDBJ databases">
        <title>Genomic Encyclopedia of Archaeal and Bacterial Type Strains, Phase II (KMG-II): from individual species to whole genera.</title>
        <authorList>
            <person name="Goeker M."/>
        </authorList>
    </citation>
    <scope>NUCLEOTIDE SEQUENCE [LARGE SCALE GENOMIC DNA]</scope>
    <source>
        <strain evidence="8 9">DSM 28353</strain>
    </source>
</reference>
<sequence>MKFSINKYTMVAVLGLSLTSCSKDFLERINPNKPVEGGFWINENDAVSAVATVYSPIRSQMYGYYAAYTGYQTMNRADDTFFLIGEEAFTWDYVNFRNSASTAESDFGRLYRGINRANVFFKNIEKVPMDEAKKQQLIGEVSFLRGMYYFLLAANYGDVPLRLTVATDDAEPGEAASAPEAEIWKQVIADFKVAKEKLPVDRPASESGRVTKGAAIAYLGKALVYTKQYGDAETELKGLLSSPYNYDLVADYQDNFKHTTKFNKESVWELAYDGTLSSGGVWGDDQANSHLGMVLPNFIGPDGTGAWFKIMPSPTIIRDFIAEERPVGSDTRFDKRMNASFLWKYSDYQTGATDGKWYGNQTFDDIWAACQEKIKRHPAEELEFGFPKIDGKQGRFLMNKYTNAYMNAAGSNSHYDPAKNNNNNLRVFRFSEVLLLHAEACAQNGNTADAASSLKRIRDRAGLANKTWSGKDDLMKEIMRQNELEFFFEGHRFFDLKRWYDYAQMKQIFVDNKKQGVNNFQAKHYYLPIPQDELNTNTKMQQHPLWR</sequence>
<keyword evidence="9" id="KW-1185">Reference proteome</keyword>